<keyword evidence="2" id="KW-1133">Transmembrane helix</keyword>
<dbReference type="Pfam" id="PF11911">
    <property type="entry name" value="DUF3429"/>
    <property type="match status" value="1"/>
</dbReference>
<keyword evidence="2" id="KW-0812">Transmembrane</keyword>
<evidence type="ECO:0000313" key="4">
    <source>
        <dbReference type="Proteomes" id="UP000078559"/>
    </source>
</evidence>
<reference evidence="3" key="1">
    <citation type="submission" date="2014-12" db="EMBL/GenBank/DDBJ databases">
        <title>Genome Sequence of Valsa Canker Pathogens Uncovers a Specific Adaption of Colonization on Woody Bark.</title>
        <authorList>
            <person name="Yin Z."/>
            <person name="Liu H."/>
            <person name="Gao X."/>
            <person name="Li Z."/>
            <person name="Song N."/>
            <person name="Ke X."/>
            <person name="Dai Q."/>
            <person name="Wu Y."/>
            <person name="Sun Y."/>
            <person name="Xu J.-R."/>
            <person name="Kang Z.K."/>
            <person name="Wang L."/>
            <person name="Huang L."/>
        </authorList>
    </citation>
    <scope>NUCLEOTIDE SEQUENCE [LARGE SCALE GENOMIC DNA]</scope>
    <source>
        <strain evidence="3">03-8</strain>
    </source>
</reference>
<dbReference type="InterPro" id="IPR021836">
    <property type="entry name" value="DUF3429"/>
</dbReference>
<sequence length="470" mass="52541">MLRSTRPLLSASARGLPKTPASIAPFATSHTRKSASTIATTTWRATVPAPSSSKQLVPLIQRAQFAAKNKPDTDFEKEVAQKKLESHPEKVTSESSVRPSYEGPELRPDDPNTSEGVKKDVSVPPIAYKLGLAGTLPYLGTSLATVYLSWDMNAEWPSQSQFLNHIMMSHENATHYLHLLEPIQIGYGAIILSFLGAIHWVFPNESALAADNLVMQGMEFAEKHPNKARSTFRYGLGVLAPAVAWPTMLMPVHYALIAQFSAFTFMYFADARATTRAWTPTWYGTYRFVLTAIVGASIFISLIGREKIGPDQPRLTDLREKFHKEGHDTLAEEKWQKMEAKELEKNRKKKEEEEKKQKEEEEKQKKEEKKGKKGEKKEDKDGGNDKKDGGKDEGKKDEGKKDEGKKDEGKKDEGKKDEGKKNDAKEGGDKKEKESGDKKNEGSEKKDGGDEKKDKGGEVKKEDKKDDKSE</sequence>
<dbReference type="AlphaFoldDB" id="A0A194VUY1"/>
<dbReference type="EMBL" id="CM003100">
    <property type="protein sequence ID" value="KUI68026.1"/>
    <property type="molecule type" value="Genomic_DNA"/>
</dbReference>
<feature type="region of interest" description="Disordered" evidence="1">
    <location>
        <begin position="68"/>
        <end position="118"/>
    </location>
</feature>
<evidence type="ECO:0000256" key="2">
    <source>
        <dbReference type="SAM" id="Phobius"/>
    </source>
</evidence>
<gene>
    <name evidence="3" type="ORF">VM1G_03083</name>
</gene>
<evidence type="ECO:0000256" key="1">
    <source>
        <dbReference type="SAM" id="MobiDB-lite"/>
    </source>
</evidence>
<dbReference type="OrthoDB" id="194289at2759"/>
<feature type="region of interest" description="Disordered" evidence="1">
    <location>
        <begin position="341"/>
        <end position="470"/>
    </location>
</feature>
<dbReference type="PANTHER" id="PTHR15887">
    <property type="entry name" value="TRANSMEMBRANE PROTEIN 69"/>
    <property type="match status" value="1"/>
</dbReference>
<name>A0A194VUY1_CYTMA</name>
<organism evidence="3 4">
    <name type="scientific">Cytospora mali</name>
    <name type="common">Apple Valsa canker fungus</name>
    <name type="synonym">Valsa mali</name>
    <dbReference type="NCBI Taxonomy" id="578113"/>
    <lineage>
        <taxon>Eukaryota</taxon>
        <taxon>Fungi</taxon>
        <taxon>Dikarya</taxon>
        <taxon>Ascomycota</taxon>
        <taxon>Pezizomycotina</taxon>
        <taxon>Sordariomycetes</taxon>
        <taxon>Sordariomycetidae</taxon>
        <taxon>Diaporthales</taxon>
        <taxon>Cytosporaceae</taxon>
        <taxon>Cytospora</taxon>
    </lineage>
</organism>
<evidence type="ECO:0008006" key="5">
    <source>
        <dbReference type="Google" id="ProtNLM"/>
    </source>
</evidence>
<keyword evidence="2" id="KW-0472">Membrane</keyword>
<dbReference type="PANTHER" id="PTHR15887:SF1">
    <property type="entry name" value="TRANSMEMBRANE PROTEIN 69"/>
    <property type="match status" value="1"/>
</dbReference>
<dbReference type="Proteomes" id="UP000078559">
    <property type="component" value="Chromosome 3"/>
</dbReference>
<feature type="compositionally biased region" description="Basic and acidic residues" evidence="1">
    <location>
        <begin position="69"/>
        <end position="92"/>
    </location>
</feature>
<feature type="transmembrane region" description="Helical" evidence="2">
    <location>
        <begin position="281"/>
        <end position="304"/>
    </location>
</feature>
<feature type="region of interest" description="Disordered" evidence="1">
    <location>
        <begin position="1"/>
        <end position="38"/>
    </location>
</feature>
<accession>A0A194VUY1</accession>
<protein>
    <recommendedName>
        <fullName evidence="5">Mitochondrial inner membrane protein 1</fullName>
    </recommendedName>
</protein>
<keyword evidence="4" id="KW-1185">Reference proteome</keyword>
<evidence type="ECO:0000313" key="3">
    <source>
        <dbReference type="EMBL" id="KUI68026.1"/>
    </source>
</evidence>
<feature type="transmembrane region" description="Helical" evidence="2">
    <location>
        <begin position="185"/>
        <end position="202"/>
    </location>
</feature>
<feature type="compositionally biased region" description="Basic and acidic residues" evidence="1">
    <location>
        <begin position="104"/>
        <end position="118"/>
    </location>
</feature>
<proteinExistence type="predicted"/>